<gene>
    <name evidence="5" type="primary">hupB</name>
    <name evidence="5" type="ORF">PITCH_A1070039</name>
</gene>
<dbReference type="InterPro" id="IPR020816">
    <property type="entry name" value="Histone-like_DNA-bd_CS"/>
</dbReference>
<dbReference type="InterPro" id="IPR010992">
    <property type="entry name" value="IHF-like_DNA-bd_dom_sf"/>
</dbReference>
<dbReference type="PRINTS" id="PR01727">
    <property type="entry name" value="DNABINDINGHU"/>
</dbReference>
<dbReference type="AlphaFoldDB" id="A0A445MQX3"/>
<dbReference type="GO" id="GO:0030261">
    <property type="term" value="P:chromosome condensation"/>
    <property type="evidence" value="ECO:0007669"/>
    <property type="project" value="UniProtKB-KW"/>
</dbReference>
<evidence type="ECO:0000256" key="2">
    <source>
        <dbReference type="ARBA" id="ARBA00023067"/>
    </source>
</evidence>
<protein>
    <submittedName>
        <fullName evidence="5">HU, DNA-binding transcriptional regulator, beta subunit</fullName>
    </submittedName>
</protein>
<name>A0A445MQX3_9BACT</name>
<dbReference type="EMBL" id="OJIN01000010">
    <property type="protein sequence ID" value="SPD71865.1"/>
    <property type="molecule type" value="Genomic_DNA"/>
</dbReference>
<accession>A0A445MQX3</accession>
<evidence type="ECO:0000256" key="1">
    <source>
        <dbReference type="ARBA" id="ARBA00010529"/>
    </source>
</evidence>
<dbReference type="SUPFAM" id="SSF47729">
    <property type="entry name" value="IHF-like DNA-binding proteins"/>
    <property type="match status" value="1"/>
</dbReference>
<dbReference type="GO" id="GO:0003677">
    <property type="term" value="F:DNA binding"/>
    <property type="evidence" value="ECO:0007669"/>
    <property type="project" value="UniProtKB-KW"/>
</dbReference>
<evidence type="ECO:0000256" key="3">
    <source>
        <dbReference type="ARBA" id="ARBA00023125"/>
    </source>
</evidence>
<organism evidence="5">
    <name type="scientific">uncultured Desulfobacterium sp</name>
    <dbReference type="NCBI Taxonomy" id="201089"/>
    <lineage>
        <taxon>Bacteria</taxon>
        <taxon>Pseudomonadati</taxon>
        <taxon>Thermodesulfobacteriota</taxon>
        <taxon>Desulfobacteria</taxon>
        <taxon>Desulfobacterales</taxon>
        <taxon>Desulfobacteriaceae</taxon>
        <taxon>Desulfobacterium</taxon>
        <taxon>environmental samples</taxon>
    </lineage>
</organism>
<comment type="similarity">
    <text evidence="1 4">Belongs to the bacterial histone-like protein family.</text>
</comment>
<dbReference type="PROSITE" id="PS00045">
    <property type="entry name" value="HISTONE_LIKE"/>
    <property type="match status" value="1"/>
</dbReference>
<dbReference type="Gene3D" id="4.10.520.10">
    <property type="entry name" value="IHF-like DNA-binding proteins"/>
    <property type="match status" value="1"/>
</dbReference>
<evidence type="ECO:0000256" key="4">
    <source>
        <dbReference type="RuleBase" id="RU003939"/>
    </source>
</evidence>
<reference evidence="5" key="1">
    <citation type="submission" date="2018-01" db="EMBL/GenBank/DDBJ databases">
        <authorList>
            <person name="Regsiter A."/>
            <person name="William W."/>
        </authorList>
    </citation>
    <scope>NUCLEOTIDE SEQUENCE</scope>
    <source>
        <strain evidence="5">TRIP AH-1</strain>
    </source>
</reference>
<dbReference type="PANTHER" id="PTHR33175">
    <property type="entry name" value="DNA-BINDING PROTEIN HU"/>
    <property type="match status" value="1"/>
</dbReference>
<dbReference type="InterPro" id="IPR000119">
    <property type="entry name" value="Hist_DNA-bd"/>
</dbReference>
<keyword evidence="3 5" id="KW-0238">DNA-binding</keyword>
<dbReference type="GO" id="GO:0030527">
    <property type="term" value="F:structural constituent of chromatin"/>
    <property type="evidence" value="ECO:0007669"/>
    <property type="project" value="InterPro"/>
</dbReference>
<keyword evidence="2" id="KW-0226">DNA condensation</keyword>
<dbReference type="SMART" id="SM00411">
    <property type="entry name" value="BHL"/>
    <property type="match status" value="1"/>
</dbReference>
<proteinExistence type="inferred from homology"/>
<sequence length="89" mass="9602">MNKGDLINEVAKVVGTKKAARQAVDCVLSSVAKALKKKDSVTLIGFGTFKVLSRKARKGRNPNTGEPIKIKAKKIPRFIPGKSLKDAVQ</sequence>
<evidence type="ECO:0000313" key="5">
    <source>
        <dbReference type="EMBL" id="SPD71865.1"/>
    </source>
</evidence>
<dbReference type="CDD" id="cd13831">
    <property type="entry name" value="HU"/>
    <property type="match status" value="1"/>
</dbReference>
<dbReference type="GO" id="GO:0005829">
    <property type="term" value="C:cytosol"/>
    <property type="evidence" value="ECO:0007669"/>
    <property type="project" value="TreeGrafter"/>
</dbReference>
<dbReference type="PANTHER" id="PTHR33175:SF3">
    <property type="entry name" value="DNA-BINDING PROTEIN HU-BETA"/>
    <property type="match status" value="1"/>
</dbReference>
<dbReference type="Pfam" id="PF00216">
    <property type="entry name" value="Bac_DNA_binding"/>
    <property type="match status" value="1"/>
</dbReference>